<name>A0A386WEG4_9ACTN</name>
<sequence length="105" mass="10823">MTGLESAARRGIAARTRPLADLPVRLKAALIVLPTVRDGAVSSGALPAGVGPASEVRSSSGLWRRRPQAHVVPAVLATPRTSPESLALIDPMVIRAQVAGGMRGL</sequence>
<dbReference type="Proteomes" id="UP000267804">
    <property type="component" value="Chromosome"/>
</dbReference>
<protein>
    <submittedName>
        <fullName evidence="1">Uncharacterized protein</fullName>
    </submittedName>
</protein>
<evidence type="ECO:0000313" key="2">
    <source>
        <dbReference type="Proteomes" id="UP000267804"/>
    </source>
</evidence>
<accession>A0A386WEG4</accession>
<reference evidence="1 2" key="1">
    <citation type="submission" date="2017-10" db="EMBL/GenBank/DDBJ databases">
        <title>Integration of genomic and chemical information greatly accelerates assignment of the full stereostructure of myelolactone, a potent inhibitor of myeloma from a marine-derived Micromonospora.</title>
        <authorList>
            <person name="Kim M.C."/>
            <person name="Machado H."/>
            <person name="Jensen P.R."/>
            <person name="Fenical W."/>
        </authorList>
    </citation>
    <scope>NUCLEOTIDE SEQUENCE [LARGE SCALE GENOMIC DNA]</scope>
    <source>
        <strain evidence="1 2">CNY-010</strain>
    </source>
</reference>
<dbReference type="AlphaFoldDB" id="A0A386WEG4"/>
<organism evidence="1 2">
    <name type="scientific">Micromonospora tulbaghiae</name>
    <dbReference type="NCBI Taxonomy" id="479978"/>
    <lineage>
        <taxon>Bacteria</taxon>
        <taxon>Bacillati</taxon>
        <taxon>Actinomycetota</taxon>
        <taxon>Actinomycetes</taxon>
        <taxon>Micromonosporales</taxon>
        <taxon>Micromonosporaceae</taxon>
        <taxon>Micromonospora</taxon>
    </lineage>
</organism>
<dbReference type="EMBL" id="CP024087">
    <property type="protein sequence ID" value="AYF26705.1"/>
    <property type="molecule type" value="Genomic_DNA"/>
</dbReference>
<dbReference type="KEGG" id="mtua:CSH63_04350"/>
<proteinExistence type="predicted"/>
<evidence type="ECO:0000313" key="1">
    <source>
        <dbReference type="EMBL" id="AYF26705.1"/>
    </source>
</evidence>
<gene>
    <name evidence="1" type="ORF">CSH63_04350</name>
</gene>